<keyword evidence="2" id="KW-1185">Reference proteome</keyword>
<comment type="caution">
    <text evidence="1">The sequence shown here is derived from an EMBL/GenBank/DDBJ whole genome shotgun (WGS) entry which is preliminary data.</text>
</comment>
<gene>
    <name evidence="1" type="ORF">AAA799N04_00928</name>
</gene>
<dbReference type="AlphaFoldDB" id="A0A081RN26"/>
<dbReference type="EMBL" id="JOKN01000014">
    <property type="protein sequence ID" value="KEQ56599.1"/>
    <property type="molecule type" value="Genomic_DNA"/>
</dbReference>
<dbReference type="Proteomes" id="UP000028059">
    <property type="component" value="Unassembled WGS sequence"/>
</dbReference>
<sequence length="70" mass="8492">MDIKEEDKSEESRQNHIKYYKSLSKTIESIREEEKQEADPVIKNHLKKRIEAMEKDKVRIKEMFPDIIDE</sequence>
<dbReference type="PATRIC" id="fig|1502293.3.peg.856"/>
<proteinExistence type="predicted"/>
<reference evidence="1 2" key="1">
    <citation type="submission" date="2014-06" db="EMBL/GenBank/DDBJ databases">
        <authorList>
            <person name="Ngugi D.K."/>
            <person name="Blom J."/>
            <person name="Alam I."/>
            <person name="Rashid M."/>
            <person name="Ba Alawi W."/>
            <person name="Zhang G."/>
            <person name="Hikmawan T."/>
            <person name="Guan Y."/>
            <person name="Antunes A."/>
            <person name="Siam R."/>
            <person name="ElDorry H."/>
            <person name="Bajic V."/>
            <person name="Stingl U."/>
        </authorList>
    </citation>
    <scope>NUCLEOTIDE SEQUENCE [LARGE SCALE GENOMIC DNA]</scope>
    <source>
        <strain evidence="1">SCGC AAA799-N04</strain>
    </source>
</reference>
<protein>
    <submittedName>
        <fullName evidence="1">Uncharacterized protein</fullName>
    </submittedName>
</protein>
<evidence type="ECO:0000313" key="2">
    <source>
        <dbReference type="Proteomes" id="UP000028059"/>
    </source>
</evidence>
<organism evidence="1 2">
    <name type="scientific">Marine Group I thaumarchaeote SCGC AAA799-N04</name>
    <dbReference type="NCBI Taxonomy" id="1502293"/>
    <lineage>
        <taxon>Archaea</taxon>
        <taxon>Nitrososphaerota</taxon>
        <taxon>Marine Group I</taxon>
    </lineage>
</organism>
<evidence type="ECO:0000313" key="1">
    <source>
        <dbReference type="EMBL" id="KEQ56599.1"/>
    </source>
</evidence>
<name>A0A081RN26_9ARCH</name>
<accession>A0A081RN26</accession>